<dbReference type="Gene3D" id="2.50.20.10">
    <property type="entry name" value="Lipoprotein localisation LolA/LolB/LppX"/>
    <property type="match status" value="1"/>
</dbReference>
<comment type="subcellular location">
    <subcellularLocation>
        <location evidence="1">Periplasm</location>
    </subcellularLocation>
</comment>
<evidence type="ECO:0000256" key="4">
    <source>
        <dbReference type="ARBA" id="ARBA00022764"/>
    </source>
</evidence>
<dbReference type="Pfam" id="PF03888">
    <property type="entry name" value="MucB_RseB"/>
    <property type="match status" value="1"/>
</dbReference>
<organism evidence="8 9">
    <name type="scientific">Candidatus Paraluminiphilus aquimaris</name>
    <dbReference type="NCBI Taxonomy" id="2518994"/>
    <lineage>
        <taxon>Bacteria</taxon>
        <taxon>Pseudomonadati</taxon>
        <taxon>Pseudomonadota</taxon>
        <taxon>Gammaproteobacteria</taxon>
        <taxon>Cellvibrionales</taxon>
        <taxon>Halieaceae</taxon>
        <taxon>Candidatus Paraluminiphilus</taxon>
    </lineage>
</organism>
<keyword evidence="3 5" id="KW-0732">Signal</keyword>
<evidence type="ECO:0008006" key="10">
    <source>
        <dbReference type="Google" id="ProtNLM"/>
    </source>
</evidence>
<sequence>MTTKKLLIPRFFLVVGVFLGGGLSQAAGAQCGVDPEAASYLERLQQSRDTYAVSGTFLRESAGARDFISVNRSDAPEGTAEYFNSNANNAQQSFGLPLGRYLDPCEVFEFYTLAITAGPKVAGKSTRVLQLRPRDTLRLGYSLALEEKSGVILRSDTISEKGELLERHEFATVTIASLSKEPSPEQAAPTRPRFVKVAGLPNGYRARLARGFEERALFVSDGIAAATVIFEPLPSTTKPGEGAVRRGATLTYTRGSVVSGKNILVTVIGEVPLAAARVIADAVKLTAGQQ</sequence>
<evidence type="ECO:0000259" key="6">
    <source>
        <dbReference type="Pfam" id="PF03888"/>
    </source>
</evidence>
<feature type="signal peptide" evidence="5">
    <location>
        <begin position="1"/>
        <end position="29"/>
    </location>
</feature>
<dbReference type="InterPro" id="IPR005588">
    <property type="entry name" value="MucB_RseB"/>
</dbReference>
<dbReference type="PANTHER" id="PTHR38782">
    <property type="match status" value="1"/>
</dbReference>
<feature type="domain" description="MucB/RseB C-terminal" evidence="7">
    <location>
        <begin position="215"/>
        <end position="283"/>
    </location>
</feature>
<comment type="similarity">
    <text evidence="2">Belongs to the RseB family.</text>
</comment>
<evidence type="ECO:0000256" key="2">
    <source>
        <dbReference type="ARBA" id="ARBA00008150"/>
    </source>
</evidence>
<name>A0ABY6Q730_9GAMM</name>
<dbReference type="RefSeq" id="WP_279241165.1">
    <property type="nucleotide sequence ID" value="NZ_CP036501.1"/>
</dbReference>
<protein>
    <recommendedName>
        <fullName evidence="10">Transcriptional regulator</fullName>
    </recommendedName>
</protein>
<reference evidence="8 9" key="1">
    <citation type="submission" date="2019-02" db="EMBL/GenBank/DDBJ databases">
        <title>Halieaceae_genomes.</title>
        <authorList>
            <person name="Li S.-H."/>
        </authorList>
    </citation>
    <scope>NUCLEOTIDE SEQUENCE [LARGE SCALE GENOMIC DNA]</scope>
    <source>
        <strain evidence="8 9">JH123</strain>
    </source>
</reference>
<proteinExistence type="inferred from homology"/>
<dbReference type="Gene3D" id="3.30.200.100">
    <property type="entry name" value="MucB/RseB, C-terminal domain"/>
    <property type="match status" value="1"/>
</dbReference>
<feature type="domain" description="MucB/RseB N-terminal" evidence="6">
    <location>
        <begin position="103"/>
        <end position="181"/>
    </location>
</feature>
<dbReference type="Proteomes" id="UP001317963">
    <property type="component" value="Chromosome"/>
</dbReference>
<evidence type="ECO:0000313" key="9">
    <source>
        <dbReference type="Proteomes" id="UP001317963"/>
    </source>
</evidence>
<dbReference type="PANTHER" id="PTHR38782:SF1">
    <property type="entry name" value="SIGMA-E FACTOR REGULATORY PROTEIN RSEB"/>
    <property type="match status" value="1"/>
</dbReference>
<evidence type="ECO:0000259" key="7">
    <source>
        <dbReference type="Pfam" id="PF17188"/>
    </source>
</evidence>
<gene>
    <name evidence="8" type="ORF">E0F26_08120</name>
</gene>
<dbReference type="InterPro" id="IPR038484">
    <property type="entry name" value="MucB/RseB_C_sf"/>
</dbReference>
<evidence type="ECO:0000256" key="1">
    <source>
        <dbReference type="ARBA" id="ARBA00004418"/>
    </source>
</evidence>
<dbReference type="InterPro" id="IPR033436">
    <property type="entry name" value="MucB/RseB_C"/>
</dbReference>
<dbReference type="EMBL" id="CP036501">
    <property type="protein sequence ID" value="UZP74706.1"/>
    <property type="molecule type" value="Genomic_DNA"/>
</dbReference>
<evidence type="ECO:0000313" key="8">
    <source>
        <dbReference type="EMBL" id="UZP74706.1"/>
    </source>
</evidence>
<accession>A0ABY6Q730</accession>
<evidence type="ECO:0000256" key="3">
    <source>
        <dbReference type="ARBA" id="ARBA00022729"/>
    </source>
</evidence>
<dbReference type="Pfam" id="PF17188">
    <property type="entry name" value="MucB_RseB_C"/>
    <property type="match status" value="1"/>
</dbReference>
<keyword evidence="4" id="KW-0574">Periplasm</keyword>
<dbReference type="InterPro" id="IPR033434">
    <property type="entry name" value="MucB/RseB_N"/>
</dbReference>
<evidence type="ECO:0000256" key="5">
    <source>
        <dbReference type="SAM" id="SignalP"/>
    </source>
</evidence>
<feature type="chain" id="PRO_5046801022" description="Transcriptional regulator" evidence="5">
    <location>
        <begin position="30"/>
        <end position="290"/>
    </location>
</feature>
<keyword evidence="9" id="KW-1185">Reference proteome</keyword>